<dbReference type="PANTHER" id="PTHR35369:SF2">
    <property type="entry name" value="BLR3025 PROTEIN"/>
    <property type="match status" value="1"/>
</dbReference>
<proteinExistence type="inferred from homology"/>
<sequence>MTQPRSLISLWLPYLATERVERRDPALAGVPFATYVESRGQMILAAVNPCAAGAGLTPGMSLANARALYPDVTLRRADPPAERTVLESLRDWCVRYTPWVALDGADGLLLDATGCGHLFGGDEAMLTDLAERLDGIGFTVRGARAETPRAAVALARFGDGAAAGGILRERLAPLPVEALGASVEAAAGLHRVGLHKIGDLYALPRSSLATRFGLDLVTRLDRALGDLPDAISPKPHAAPYRVRLSFPEPIGTPEDIARGLHRLLTRMTARLERGQRGCRRLTLSIYRADGDVRSLTVGVARAARDPHHLARLFAERLASLDPGFGIDSMVLAAPVVEDMKAEQRESRLNGASEGNGRTRTGREGDPEFYRLLDRLAARLGGGRLLRIDPLRSHLPERAGRFVSVFQSTNAEPTHAGGTGAGGGDPEAPPWPAELPVRPSFLLTMPEPVEAEDSRPEGEGEPTRFSWRGRWHEVDRVMGPERLSPEWWRPNDEARLRDYYRVESRTGQRFWMYRNPLQRNANTATGDWFMHGLFG</sequence>
<dbReference type="AlphaFoldDB" id="A0A3S2WAE4"/>
<dbReference type="PANTHER" id="PTHR35369">
    <property type="entry name" value="BLR3025 PROTEIN-RELATED"/>
    <property type="match status" value="1"/>
</dbReference>
<dbReference type="InterPro" id="IPR017961">
    <property type="entry name" value="DNA_pol_Y-fam_little_finger"/>
</dbReference>
<evidence type="ECO:0000259" key="8">
    <source>
        <dbReference type="PROSITE" id="PS50173"/>
    </source>
</evidence>
<dbReference type="InterPro" id="IPR043502">
    <property type="entry name" value="DNA/RNA_pol_sf"/>
</dbReference>
<dbReference type="GO" id="GO:0006281">
    <property type="term" value="P:DNA repair"/>
    <property type="evidence" value="ECO:0007669"/>
    <property type="project" value="InterPro"/>
</dbReference>
<comment type="function">
    <text evidence="5">Poorly processive, error-prone DNA polymerase involved in untargeted mutagenesis. Copies undamaged DNA at stalled replication forks, which arise in vivo from mismatched or misaligned primer ends. These misaligned primers can be extended by PolIV. Exhibits no 3'-5' exonuclease (proofreading) activity. May be involved in translesional synthesis, in conjunction with the beta clamp from PolIII.</text>
</comment>
<evidence type="ECO:0000256" key="7">
    <source>
        <dbReference type="SAM" id="MobiDB-lite"/>
    </source>
</evidence>
<comment type="similarity">
    <text evidence="1">Belongs to the DNA polymerase type-Y family.</text>
</comment>
<evidence type="ECO:0000256" key="3">
    <source>
        <dbReference type="ARBA" id="ARBA00012417"/>
    </source>
</evidence>
<comment type="catalytic activity">
    <reaction evidence="6">
        <text>DNA(n) + a 2'-deoxyribonucleoside 5'-triphosphate = DNA(n+1) + diphosphate</text>
        <dbReference type="Rhea" id="RHEA:22508"/>
        <dbReference type="Rhea" id="RHEA-COMP:17339"/>
        <dbReference type="Rhea" id="RHEA-COMP:17340"/>
        <dbReference type="ChEBI" id="CHEBI:33019"/>
        <dbReference type="ChEBI" id="CHEBI:61560"/>
        <dbReference type="ChEBI" id="CHEBI:173112"/>
        <dbReference type="EC" id="2.7.7.7"/>
    </reaction>
</comment>
<dbReference type="RefSeq" id="WP_127763240.1">
    <property type="nucleotide sequence ID" value="NZ_SADE01000001.1"/>
</dbReference>
<organism evidence="9 10">
    <name type="scientific">Hwanghaeella grinnelliae</name>
    <dbReference type="NCBI Taxonomy" id="2500179"/>
    <lineage>
        <taxon>Bacteria</taxon>
        <taxon>Pseudomonadati</taxon>
        <taxon>Pseudomonadota</taxon>
        <taxon>Alphaproteobacteria</taxon>
        <taxon>Rhodospirillales</taxon>
        <taxon>Rhodospirillaceae</taxon>
        <taxon>Hwanghaeella</taxon>
    </lineage>
</organism>
<evidence type="ECO:0000256" key="2">
    <source>
        <dbReference type="ARBA" id="ARBA00011245"/>
    </source>
</evidence>
<dbReference type="Gene3D" id="3.30.70.270">
    <property type="match status" value="1"/>
</dbReference>
<gene>
    <name evidence="9" type="ORF">EOI86_00765</name>
</gene>
<dbReference type="Pfam" id="PF00817">
    <property type="entry name" value="IMS"/>
    <property type="match status" value="1"/>
</dbReference>
<keyword evidence="10" id="KW-1185">Reference proteome</keyword>
<dbReference type="PROSITE" id="PS50173">
    <property type="entry name" value="UMUC"/>
    <property type="match status" value="1"/>
</dbReference>
<dbReference type="EC" id="2.7.7.7" evidence="3"/>
<dbReference type="Proteomes" id="UP000287447">
    <property type="component" value="Unassembled WGS sequence"/>
</dbReference>
<feature type="domain" description="UmuC" evidence="8">
    <location>
        <begin position="14"/>
        <end position="74"/>
    </location>
</feature>
<dbReference type="SUPFAM" id="SSF56672">
    <property type="entry name" value="DNA/RNA polymerases"/>
    <property type="match status" value="1"/>
</dbReference>
<comment type="subunit">
    <text evidence="2">Monomer.</text>
</comment>
<dbReference type="InterPro" id="IPR050356">
    <property type="entry name" value="SulA_CellDiv_inhibitor"/>
</dbReference>
<dbReference type="Pfam" id="PF20114">
    <property type="entry name" value="DUF6504"/>
    <property type="match status" value="1"/>
</dbReference>
<accession>A0A3S2WAE4</accession>
<keyword evidence="4" id="KW-0227">DNA damage</keyword>
<dbReference type="Gene3D" id="3.40.1170.60">
    <property type="match status" value="1"/>
</dbReference>
<dbReference type="Pfam" id="PF11799">
    <property type="entry name" value="IMS_C"/>
    <property type="match status" value="1"/>
</dbReference>
<evidence type="ECO:0000256" key="1">
    <source>
        <dbReference type="ARBA" id="ARBA00010945"/>
    </source>
</evidence>
<evidence type="ECO:0000256" key="6">
    <source>
        <dbReference type="ARBA" id="ARBA00049244"/>
    </source>
</evidence>
<feature type="region of interest" description="Disordered" evidence="7">
    <location>
        <begin position="410"/>
        <end position="430"/>
    </location>
</feature>
<evidence type="ECO:0000256" key="4">
    <source>
        <dbReference type="ARBA" id="ARBA00022763"/>
    </source>
</evidence>
<evidence type="ECO:0000256" key="5">
    <source>
        <dbReference type="ARBA" id="ARBA00025589"/>
    </source>
</evidence>
<reference evidence="10" key="1">
    <citation type="submission" date="2019-01" db="EMBL/GenBank/DDBJ databases">
        <title>Gri0909 isolated from a small marine red alga.</title>
        <authorList>
            <person name="Kim J."/>
            <person name="Jeong S.E."/>
            <person name="Jeon C.O."/>
        </authorList>
    </citation>
    <scope>NUCLEOTIDE SEQUENCE [LARGE SCALE GENOMIC DNA]</scope>
    <source>
        <strain evidence="10">Gri0909</strain>
    </source>
</reference>
<protein>
    <recommendedName>
        <fullName evidence="3">DNA-directed DNA polymerase</fullName>
        <ecNumber evidence="3">2.7.7.7</ecNumber>
    </recommendedName>
</protein>
<comment type="caution">
    <text evidence="9">The sequence shown here is derived from an EMBL/GenBank/DDBJ whole genome shotgun (WGS) entry which is preliminary data.</text>
</comment>
<feature type="region of interest" description="Disordered" evidence="7">
    <location>
        <begin position="343"/>
        <end position="364"/>
    </location>
</feature>
<dbReference type="InterPro" id="IPR045443">
    <property type="entry name" value="DUF6504"/>
</dbReference>
<dbReference type="EMBL" id="SADE01000001">
    <property type="protein sequence ID" value="RVU37867.1"/>
    <property type="molecule type" value="Genomic_DNA"/>
</dbReference>
<dbReference type="CDD" id="cd03468">
    <property type="entry name" value="PolY_like"/>
    <property type="match status" value="1"/>
</dbReference>
<dbReference type="InterPro" id="IPR001126">
    <property type="entry name" value="UmuC"/>
</dbReference>
<dbReference type="GO" id="GO:0003684">
    <property type="term" value="F:damaged DNA binding"/>
    <property type="evidence" value="ECO:0007669"/>
    <property type="project" value="InterPro"/>
</dbReference>
<evidence type="ECO:0000313" key="10">
    <source>
        <dbReference type="Proteomes" id="UP000287447"/>
    </source>
</evidence>
<dbReference type="InterPro" id="IPR043128">
    <property type="entry name" value="Rev_trsase/Diguanyl_cyclase"/>
</dbReference>
<name>A0A3S2WAE4_9PROT</name>
<evidence type="ECO:0000313" key="9">
    <source>
        <dbReference type="EMBL" id="RVU37867.1"/>
    </source>
</evidence>
<dbReference type="OrthoDB" id="9788640at2"/>